<dbReference type="AlphaFoldDB" id="A0AAD1SF75"/>
<evidence type="ECO:0000313" key="2">
    <source>
        <dbReference type="EMBL" id="CAH2296775.1"/>
    </source>
</evidence>
<gene>
    <name evidence="2" type="ORF">PECUL_23A035636</name>
</gene>
<feature type="region of interest" description="Disordered" evidence="1">
    <location>
        <begin position="1"/>
        <end position="52"/>
    </location>
</feature>
<dbReference type="Proteomes" id="UP001295444">
    <property type="component" value="Chromosome 05"/>
</dbReference>
<protein>
    <submittedName>
        <fullName evidence="2">Uncharacterized protein</fullName>
    </submittedName>
</protein>
<dbReference type="EMBL" id="OW240916">
    <property type="protein sequence ID" value="CAH2296775.1"/>
    <property type="molecule type" value="Genomic_DNA"/>
</dbReference>
<feature type="non-terminal residue" evidence="2">
    <location>
        <position position="1"/>
    </location>
</feature>
<reference evidence="2" key="1">
    <citation type="submission" date="2022-03" db="EMBL/GenBank/DDBJ databases">
        <authorList>
            <person name="Alioto T."/>
            <person name="Alioto T."/>
            <person name="Gomez Garrido J."/>
        </authorList>
    </citation>
    <scope>NUCLEOTIDE SEQUENCE</scope>
</reference>
<feature type="non-terminal residue" evidence="2">
    <location>
        <position position="52"/>
    </location>
</feature>
<accession>A0AAD1SF75</accession>
<proteinExistence type="predicted"/>
<keyword evidence="3" id="KW-1185">Reference proteome</keyword>
<sequence length="52" mass="5595">PRPKMLVQPDNPSSSSSKELLSAPHPIAKAEQPATHLQMEDSGAPDTKDDIM</sequence>
<evidence type="ECO:0000313" key="3">
    <source>
        <dbReference type="Proteomes" id="UP001295444"/>
    </source>
</evidence>
<evidence type="ECO:0000256" key="1">
    <source>
        <dbReference type="SAM" id="MobiDB-lite"/>
    </source>
</evidence>
<name>A0AAD1SF75_PELCU</name>
<organism evidence="2 3">
    <name type="scientific">Pelobates cultripes</name>
    <name type="common">Western spadefoot toad</name>
    <dbReference type="NCBI Taxonomy" id="61616"/>
    <lineage>
        <taxon>Eukaryota</taxon>
        <taxon>Metazoa</taxon>
        <taxon>Chordata</taxon>
        <taxon>Craniata</taxon>
        <taxon>Vertebrata</taxon>
        <taxon>Euteleostomi</taxon>
        <taxon>Amphibia</taxon>
        <taxon>Batrachia</taxon>
        <taxon>Anura</taxon>
        <taxon>Pelobatoidea</taxon>
        <taxon>Pelobatidae</taxon>
        <taxon>Pelobates</taxon>
    </lineage>
</organism>